<name>A0A8S3VK53_MYTED</name>
<dbReference type="Gene3D" id="3.90.215.10">
    <property type="entry name" value="Gamma Fibrinogen, chain A, domain 1"/>
    <property type="match status" value="3"/>
</dbReference>
<comment type="caution">
    <text evidence="2">The sequence shown here is derived from an EMBL/GenBank/DDBJ whole genome shotgun (WGS) entry which is preliminary data.</text>
</comment>
<reference evidence="2" key="1">
    <citation type="submission" date="2021-03" db="EMBL/GenBank/DDBJ databases">
        <authorList>
            <person name="Bekaert M."/>
        </authorList>
    </citation>
    <scope>NUCLEOTIDE SEQUENCE</scope>
</reference>
<dbReference type="SMART" id="SM00186">
    <property type="entry name" value="FBG"/>
    <property type="match status" value="1"/>
</dbReference>
<evidence type="ECO:0000313" key="3">
    <source>
        <dbReference type="Proteomes" id="UP000683360"/>
    </source>
</evidence>
<proteinExistence type="predicted"/>
<feature type="domain" description="Fibrinogen C-terminal" evidence="1">
    <location>
        <begin position="506"/>
        <end position="596"/>
    </location>
</feature>
<gene>
    <name evidence="2" type="ORF">MEDL_65478</name>
</gene>
<keyword evidence="3" id="KW-1185">Reference proteome</keyword>
<dbReference type="NCBIfam" id="NF040941">
    <property type="entry name" value="GGGWT_bact"/>
    <property type="match status" value="2"/>
</dbReference>
<dbReference type="InterPro" id="IPR036056">
    <property type="entry name" value="Fibrinogen-like_C"/>
</dbReference>
<accession>A0A8S3VK53</accession>
<dbReference type="PROSITE" id="PS51406">
    <property type="entry name" value="FIBRINOGEN_C_2"/>
    <property type="match status" value="1"/>
</dbReference>
<dbReference type="EMBL" id="CAJPWZ010003198">
    <property type="protein sequence ID" value="CAG2253962.1"/>
    <property type="molecule type" value="Genomic_DNA"/>
</dbReference>
<dbReference type="InterPro" id="IPR050373">
    <property type="entry name" value="Fibrinogen_C-term_domain"/>
</dbReference>
<dbReference type="Proteomes" id="UP000683360">
    <property type="component" value="Unassembled WGS sequence"/>
</dbReference>
<sequence length="596" mass="68340">MNHIHKIIKRHTNQNLSLSFVEVSHGRNTPDDLRVDGIMYELQEKCLPANHSLTAEDIKKDTQNILNNVIVYEEIVKLNKQIKEKIKWILKAAGICSMKTEDCTELRKYMLPSGVYTIYPDKYEIKAYCDMKTDGGGDAMAYHNEMKFSTTDQDNDQYSGGKCADSYGPWWHNGYSKKRSKPLSKDINAEVFWAQLPEIKRVTELKDENSKWGPRKISETIPYQNLTEEERLFLRNAHLDVDGEEENECESNTENNEHEKIVDTATDEYDEQLSLEETLQLLEDIASPTKDITEDQTNEVNTQQDCIMKDKTPEKNIEINLISENVQSCQVLMMEENENQEINGNQSTFFNAGITQYFDSEQMCPVELFSRNSLDDITSYIYYNEEVRNSQNSTGEESMVDGIMNELQGICLPDNNNKTAKEIIQDTQTIINSMKMYKEIVKLNKHLKDEIQWIIKGICGNKRVKDCTELKKYKLVSGVYKIHPDTNFCDVDAYHVYCDMTTDGGVGDAASKYQLTVGDYSGNAGDQMTYHNGMKFSTTDQDNDQNGGNCAASGGPWWHNSCYYSGLNKEFKSHLHWYSFSSNSAKTSVMMIRKLQ</sequence>
<dbReference type="AlphaFoldDB" id="A0A8S3VK53"/>
<dbReference type="Gene3D" id="4.10.530.10">
    <property type="entry name" value="Gamma-fibrinogen Carboxyl Terminal Fragment, domain 2"/>
    <property type="match status" value="1"/>
</dbReference>
<dbReference type="PANTHER" id="PTHR19143:SF462">
    <property type="entry name" value="APPLE DOMAIN-CONTAINING PROTEIN"/>
    <property type="match status" value="1"/>
</dbReference>
<dbReference type="PANTHER" id="PTHR19143">
    <property type="entry name" value="FIBRINOGEN/TENASCIN/ANGIOPOEITIN"/>
    <property type="match status" value="1"/>
</dbReference>
<evidence type="ECO:0000259" key="1">
    <source>
        <dbReference type="PROSITE" id="PS51406"/>
    </source>
</evidence>
<dbReference type="OrthoDB" id="9990035at2759"/>
<dbReference type="InterPro" id="IPR014716">
    <property type="entry name" value="Fibrinogen_a/b/g_C_1"/>
</dbReference>
<dbReference type="GO" id="GO:0005615">
    <property type="term" value="C:extracellular space"/>
    <property type="evidence" value="ECO:0007669"/>
    <property type="project" value="TreeGrafter"/>
</dbReference>
<evidence type="ECO:0000313" key="2">
    <source>
        <dbReference type="EMBL" id="CAG2253962.1"/>
    </source>
</evidence>
<protein>
    <recommendedName>
        <fullName evidence="1">Fibrinogen C-terminal domain-containing protein</fullName>
    </recommendedName>
</protein>
<organism evidence="2 3">
    <name type="scientific">Mytilus edulis</name>
    <name type="common">Blue mussel</name>
    <dbReference type="NCBI Taxonomy" id="6550"/>
    <lineage>
        <taxon>Eukaryota</taxon>
        <taxon>Metazoa</taxon>
        <taxon>Spiralia</taxon>
        <taxon>Lophotrochozoa</taxon>
        <taxon>Mollusca</taxon>
        <taxon>Bivalvia</taxon>
        <taxon>Autobranchia</taxon>
        <taxon>Pteriomorphia</taxon>
        <taxon>Mytilida</taxon>
        <taxon>Mytiloidea</taxon>
        <taxon>Mytilidae</taxon>
        <taxon>Mytilinae</taxon>
        <taxon>Mytilus</taxon>
    </lineage>
</organism>
<dbReference type="SUPFAM" id="SSF56496">
    <property type="entry name" value="Fibrinogen C-terminal domain-like"/>
    <property type="match status" value="2"/>
</dbReference>
<dbReference type="Pfam" id="PF00147">
    <property type="entry name" value="Fibrinogen_C"/>
    <property type="match status" value="2"/>
</dbReference>
<dbReference type="InterPro" id="IPR002181">
    <property type="entry name" value="Fibrinogen_a/b/g_C_dom"/>
</dbReference>